<dbReference type="InterPro" id="IPR023393">
    <property type="entry name" value="START-like_dom_sf"/>
</dbReference>
<organism evidence="2 3">
    <name type="scientific">Nonomuraea cypriaca</name>
    <dbReference type="NCBI Taxonomy" id="1187855"/>
    <lineage>
        <taxon>Bacteria</taxon>
        <taxon>Bacillati</taxon>
        <taxon>Actinomycetota</taxon>
        <taxon>Actinomycetes</taxon>
        <taxon>Streptosporangiales</taxon>
        <taxon>Streptosporangiaceae</taxon>
        <taxon>Nonomuraea</taxon>
    </lineage>
</organism>
<dbReference type="AlphaFoldDB" id="A0A931AFX7"/>
<dbReference type="InterPro" id="IPR005031">
    <property type="entry name" value="COQ10_START"/>
</dbReference>
<keyword evidence="3" id="KW-1185">Reference proteome</keyword>
<dbReference type="Gene3D" id="3.30.530.20">
    <property type="match status" value="1"/>
</dbReference>
<evidence type="ECO:0000259" key="1">
    <source>
        <dbReference type="Pfam" id="PF03364"/>
    </source>
</evidence>
<dbReference type="Pfam" id="PF03364">
    <property type="entry name" value="Polyketide_cyc"/>
    <property type="match status" value="1"/>
</dbReference>
<evidence type="ECO:0000313" key="3">
    <source>
        <dbReference type="Proteomes" id="UP000605361"/>
    </source>
</evidence>
<sequence length="155" mass="17746">MAGHTDNAVVIQAPMSLVWEMTNDVASWPQLFSEYAAAEILGHDGDKITFRLTMHPDEEGRVWSWVSERTPDPVTREVRAHRIETGPFEYMNIFWEYREVPEGVRMRWVQDFHMKPQAPADDDGMTAHLNHNTAIQMERIKGLVEKAAVALQGAE</sequence>
<dbReference type="EMBL" id="JADOGI010000139">
    <property type="protein sequence ID" value="MBF8190905.1"/>
    <property type="molecule type" value="Genomic_DNA"/>
</dbReference>
<dbReference type="Proteomes" id="UP000605361">
    <property type="component" value="Unassembled WGS sequence"/>
</dbReference>
<feature type="domain" description="Coenzyme Q-binding protein COQ10 START" evidence="1">
    <location>
        <begin position="11"/>
        <end position="120"/>
    </location>
</feature>
<dbReference type="RefSeq" id="WP_195899819.1">
    <property type="nucleotide sequence ID" value="NZ_JADOGI010000139.1"/>
</dbReference>
<protein>
    <submittedName>
        <fullName evidence="2">SRPBCC family protein</fullName>
    </submittedName>
</protein>
<reference evidence="2" key="1">
    <citation type="submission" date="2020-11" db="EMBL/GenBank/DDBJ databases">
        <title>Whole-genome analyses of Nonomuraea sp. K274.</title>
        <authorList>
            <person name="Veyisoglu A."/>
        </authorList>
    </citation>
    <scope>NUCLEOTIDE SEQUENCE</scope>
    <source>
        <strain evidence="2">K274</strain>
    </source>
</reference>
<evidence type="ECO:0000313" key="2">
    <source>
        <dbReference type="EMBL" id="MBF8190905.1"/>
    </source>
</evidence>
<comment type="caution">
    <text evidence="2">The sequence shown here is derived from an EMBL/GenBank/DDBJ whole genome shotgun (WGS) entry which is preliminary data.</text>
</comment>
<accession>A0A931AFX7</accession>
<dbReference type="SUPFAM" id="SSF55961">
    <property type="entry name" value="Bet v1-like"/>
    <property type="match status" value="1"/>
</dbReference>
<proteinExistence type="predicted"/>
<dbReference type="CDD" id="cd08860">
    <property type="entry name" value="TcmN_ARO-CYC_like"/>
    <property type="match status" value="1"/>
</dbReference>
<name>A0A931AFX7_9ACTN</name>
<gene>
    <name evidence="2" type="ORF">ITP53_35415</name>
</gene>